<accession>A0AAP2RIV5</accession>
<organism evidence="1 2">
    <name type="scientific">Lientehia hominis</name>
    <dbReference type="NCBI Taxonomy" id="2897778"/>
    <lineage>
        <taxon>Bacteria</taxon>
        <taxon>Bacillati</taxon>
        <taxon>Bacillota</taxon>
        <taxon>Clostridia</taxon>
        <taxon>Lachnospirales</taxon>
        <taxon>Lachnospiraceae</taxon>
        <taxon>Lientehia</taxon>
    </lineage>
</organism>
<sequence>MVYQNLSELLSRSSSTRKYFTSLPVMMQMLLHKEHNDINTAAKLRWTVDILKSQEVLR</sequence>
<keyword evidence="2" id="KW-1185">Reference proteome</keyword>
<name>A0AAP2RIV5_9FIRM</name>
<evidence type="ECO:0000313" key="2">
    <source>
        <dbReference type="Proteomes" id="UP001299265"/>
    </source>
</evidence>
<dbReference type="RefSeq" id="WP_231062869.1">
    <property type="nucleotide sequence ID" value="NZ_JAJNOR010000005.1"/>
</dbReference>
<dbReference type="Proteomes" id="UP001299265">
    <property type="component" value="Unassembled WGS sequence"/>
</dbReference>
<reference evidence="1 2" key="1">
    <citation type="submission" date="2021-11" db="EMBL/GenBank/DDBJ databases">
        <title>Lacrimispora sp. nov. NSJ-141 isolated from human feces.</title>
        <authorList>
            <person name="Abdugheni R."/>
        </authorList>
    </citation>
    <scope>NUCLEOTIDE SEQUENCE [LARGE SCALE GENOMIC DNA]</scope>
    <source>
        <strain evidence="1 2">NSJ-141</strain>
    </source>
</reference>
<gene>
    <name evidence="1" type="ORF">LQE92_10240</name>
</gene>
<dbReference type="AlphaFoldDB" id="A0AAP2RIV5"/>
<dbReference type="EMBL" id="JAJNOR010000005">
    <property type="protein sequence ID" value="MCD2493007.1"/>
    <property type="molecule type" value="Genomic_DNA"/>
</dbReference>
<protein>
    <submittedName>
        <fullName evidence="1">Uncharacterized protein</fullName>
    </submittedName>
</protein>
<evidence type="ECO:0000313" key="1">
    <source>
        <dbReference type="EMBL" id="MCD2493007.1"/>
    </source>
</evidence>
<proteinExistence type="predicted"/>
<comment type="caution">
    <text evidence="1">The sequence shown here is derived from an EMBL/GenBank/DDBJ whole genome shotgun (WGS) entry which is preliminary data.</text>
</comment>